<dbReference type="InterPro" id="IPR027584">
    <property type="entry name" value="TrbK_RP4"/>
</dbReference>
<keyword evidence="2" id="KW-1185">Reference proteome</keyword>
<organism evidence="1 2">
    <name type="scientific">Pseudoduganella aquatica</name>
    <dbReference type="NCBI Taxonomy" id="2660641"/>
    <lineage>
        <taxon>Bacteria</taxon>
        <taxon>Pseudomonadati</taxon>
        <taxon>Pseudomonadota</taxon>
        <taxon>Betaproteobacteria</taxon>
        <taxon>Burkholderiales</taxon>
        <taxon>Oxalobacteraceae</taxon>
        <taxon>Telluria group</taxon>
        <taxon>Pseudoduganella</taxon>
    </lineage>
</organism>
<proteinExistence type="predicted"/>
<evidence type="ECO:0000313" key="1">
    <source>
        <dbReference type="EMBL" id="MYN08901.1"/>
    </source>
</evidence>
<dbReference type="Proteomes" id="UP000450676">
    <property type="component" value="Unassembled WGS sequence"/>
</dbReference>
<dbReference type="RefSeq" id="WP_161073204.1">
    <property type="nucleotide sequence ID" value="NZ_WWCU01000017.1"/>
</dbReference>
<gene>
    <name evidence="1" type="primary">trbK</name>
    <name evidence="1" type="ORF">GTP77_16345</name>
</gene>
<name>A0A7X4HCU7_9BURK</name>
<dbReference type="AlphaFoldDB" id="A0A7X4HCU7"/>
<comment type="caution">
    <text evidence="1">The sequence shown here is derived from an EMBL/GenBank/DDBJ whole genome shotgun (WGS) entry which is preliminary data.</text>
</comment>
<reference evidence="1 2" key="1">
    <citation type="submission" date="2019-12" db="EMBL/GenBank/DDBJ databases">
        <title>Novel species isolated from a subtropical stream in China.</title>
        <authorList>
            <person name="Lu H."/>
        </authorList>
    </citation>
    <scope>NUCLEOTIDE SEQUENCE [LARGE SCALE GENOMIC DNA]</scope>
    <source>
        <strain evidence="1 2">FT127W</strain>
    </source>
</reference>
<dbReference type="EMBL" id="WWCU01000017">
    <property type="protein sequence ID" value="MYN08901.1"/>
    <property type="molecule type" value="Genomic_DNA"/>
</dbReference>
<keyword evidence="1" id="KW-0449">Lipoprotein</keyword>
<accession>A0A7X4HCU7</accession>
<sequence length="74" mass="8145">MPSRHLLTAISILAATLAVPGCSNHESSQPLPEVNAANCEPGRVELIRDKEARNKFIDLCARMSTYKPSKPRGW</sequence>
<protein>
    <submittedName>
        <fullName evidence="1">Entry exclusion lipoprotein TrbK</fullName>
    </submittedName>
</protein>
<dbReference type="NCBIfam" id="TIGR04359">
    <property type="entry name" value="TrbK_RP4"/>
    <property type="match status" value="1"/>
</dbReference>
<evidence type="ECO:0000313" key="2">
    <source>
        <dbReference type="Proteomes" id="UP000450676"/>
    </source>
</evidence>